<evidence type="ECO:0000256" key="1">
    <source>
        <dbReference type="SAM" id="MobiDB-lite"/>
    </source>
</evidence>
<gene>
    <name evidence="2" type="ORF">GCM10012278_32550</name>
</gene>
<reference evidence="2" key="2">
    <citation type="submission" date="2020-09" db="EMBL/GenBank/DDBJ databases">
        <authorList>
            <person name="Sun Q."/>
            <person name="Zhou Y."/>
        </authorList>
    </citation>
    <scope>NUCLEOTIDE SEQUENCE</scope>
    <source>
        <strain evidence="2">CGMCC 4.7430</strain>
    </source>
</reference>
<evidence type="ECO:0000313" key="3">
    <source>
        <dbReference type="Proteomes" id="UP000660745"/>
    </source>
</evidence>
<evidence type="ECO:0000313" key="2">
    <source>
        <dbReference type="EMBL" id="GGP06907.1"/>
    </source>
</evidence>
<reference evidence="2" key="1">
    <citation type="journal article" date="2014" name="Int. J. Syst. Evol. Microbiol.">
        <title>Complete genome sequence of Corynebacterium casei LMG S-19264T (=DSM 44701T), isolated from a smear-ripened cheese.</title>
        <authorList>
            <consortium name="US DOE Joint Genome Institute (JGI-PGF)"/>
            <person name="Walter F."/>
            <person name="Albersmeier A."/>
            <person name="Kalinowski J."/>
            <person name="Ruckert C."/>
        </authorList>
    </citation>
    <scope>NUCLEOTIDE SEQUENCE</scope>
    <source>
        <strain evidence="2">CGMCC 4.7430</strain>
    </source>
</reference>
<sequence>MYFDSLGGGTRTGSSPSGARTAAWVDGGGPGMVAVTAGVAVTDTGSDVGDCALTPAMPVAVLQEAVSSTAPVTAAHRTLSPARMISTRVTVSEDNLYLCSRQGPFP</sequence>
<organism evidence="2 3">
    <name type="scientific">Nonomuraea glycinis</name>
    <dbReference type="NCBI Taxonomy" id="2047744"/>
    <lineage>
        <taxon>Bacteria</taxon>
        <taxon>Bacillati</taxon>
        <taxon>Actinomycetota</taxon>
        <taxon>Actinomycetes</taxon>
        <taxon>Streptosporangiales</taxon>
        <taxon>Streptosporangiaceae</taxon>
        <taxon>Nonomuraea</taxon>
    </lineage>
</organism>
<dbReference type="Proteomes" id="UP000660745">
    <property type="component" value="Unassembled WGS sequence"/>
</dbReference>
<protein>
    <submittedName>
        <fullName evidence="2">Uncharacterized protein</fullName>
    </submittedName>
</protein>
<feature type="compositionally biased region" description="Gly residues" evidence="1">
    <location>
        <begin position="1"/>
        <end position="11"/>
    </location>
</feature>
<keyword evidence="3" id="KW-1185">Reference proteome</keyword>
<dbReference type="EMBL" id="BMNK01000005">
    <property type="protein sequence ID" value="GGP06907.1"/>
    <property type="molecule type" value="Genomic_DNA"/>
</dbReference>
<feature type="region of interest" description="Disordered" evidence="1">
    <location>
        <begin position="1"/>
        <end position="20"/>
    </location>
</feature>
<name>A0A918E4K6_9ACTN</name>
<accession>A0A918E4K6</accession>
<dbReference type="AlphaFoldDB" id="A0A918E4K6"/>
<comment type="caution">
    <text evidence="2">The sequence shown here is derived from an EMBL/GenBank/DDBJ whole genome shotgun (WGS) entry which is preliminary data.</text>
</comment>
<proteinExistence type="predicted"/>